<proteinExistence type="predicted"/>
<name>A0A6J5R3L7_9CAUD</name>
<reference evidence="1" key="1">
    <citation type="submission" date="2020-05" db="EMBL/GenBank/DDBJ databases">
        <authorList>
            <person name="Chiriac C."/>
            <person name="Salcher M."/>
            <person name="Ghai R."/>
            <person name="Kavagutti S V."/>
        </authorList>
    </citation>
    <scope>NUCLEOTIDE SEQUENCE</scope>
</reference>
<evidence type="ECO:0000313" key="1">
    <source>
        <dbReference type="EMBL" id="CAB4188178.1"/>
    </source>
</evidence>
<feature type="non-terminal residue" evidence="1">
    <location>
        <position position="172"/>
    </location>
</feature>
<accession>A0A6J5R3L7</accession>
<dbReference type="EMBL" id="LR797128">
    <property type="protein sequence ID" value="CAB4188178.1"/>
    <property type="molecule type" value="Genomic_DNA"/>
</dbReference>
<gene>
    <name evidence="1" type="ORF">UFOVP1174_1</name>
</gene>
<protein>
    <submittedName>
        <fullName evidence="1">Uncharacterized protein</fullName>
    </submittedName>
</protein>
<organism evidence="1">
    <name type="scientific">uncultured Caudovirales phage</name>
    <dbReference type="NCBI Taxonomy" id="2100421"/>
    <lineage>
        <taxon>Viruses</taxon>
        <taxon>Duplodnaviria</taxon>
        <taxon>Heunggongvirae</taxon>
        <taxon>Uroviricota</taxon>
        <taxon>Caudoviricetes</taxon>
        <taxon>Peduoviridae</taxon>
        <taxon>Maltschvirus</taxon>
        <taxon>Maltschvirus maltsch</taxon>
    </lineage>
</organism>
<sequence length="172" mass="16449">MAVPNIFATATSSIPLSQLDTNFATAITLGSTALYLGNTTTSVAGLTLTGSAFNGTVGATTPSTGDFTSVTGTVSSGAVSTYTASGANQSIYSRYIGGSPNVANVYVGTDSAAGGISGIGGGGLLWNVGNGGLAFGANNALAMSLSTTGALALKGASTSATGVGITFPATQS</sequence>